<dbReference type="PROSITE" id="PS51194">
    <property type="entry name" value="HELICASE_CTER"/>
    <property type="match status" value="1"/>
</dbReference>
<dbReference type="PANTHER" id="PTHR18934">
    <property type="entry name" value="ATP-DEPENDENT RNA HELICASE"/>
    <property type="match status" value="1"/>
</dbReference>
<dbReference type="EC" id="3.6.4.13" evidence="2"/>
<dbReference type="GO" id="GO:0005730">
    <property type="term" value="C:nucleolus"/>
    <property type="evidence" value="ECO:0007669"/>
    <property type="project" value="TreeGrafter"/>
</dbReference>
<dbReference type="SMART" id="SM00382">
    <property type="entry name" value="AAA"/>
    <property type="match status" value="1"/>
</dbReference>
<dbReference type="Pfam" id="PF00271">
    <property type="entry name" value="Helicase_C"/>
    <property type="match status" value="1"/>
</dbReference>
<reference evidence="12 14" key="1">
    <citation type="journal article" date="2013" name="Curr. Biol.">
        <title>Shared signatures of parasitism and phylogenomics unite Cryptomycota and microsporidia.</title>
        <authorList>
            <person name="James T.Y."/>
            <person name="Pelin A."/>
            <person name="Bonen L."/>
            <person name="Ahrendt S."/>
            <person name="Sain D."/>
            <person name="Corradi N."/>
            <person name="Stajich J.E."/>
        </authorList>
    </citation>
    <scope>NUCLEOTIDE SEQUENCE [LARGE SCALE GENOMIC DNA]</scope>
    <source>
        <strain evidence="12 14">CSF55</strain>
        <strain evidence="12 14">CSF55</strain>
    </source>
</reference>
<dbReference type="Pfam" id="PF07717">
    <property type="entry name" value="OB_NTP_bind"/>
    <property type="match status" value="1"/>
</dbReference>
<evidence type="ECO:0000313" key="14">
    <source>
        <dbReference type="Proteomes" id="UP000030755"/>
    </source>
</evidence>
<dbReference type="STRING" id="988480.A0A075AQY8"/>
<dbReference type="Pfam" id="PF23362">
    <property type="entry name" value="DHX37_C"/>
    <property type="match status" value="1"/>
</dbReference>
<dbReference type="GO" id="GO:0003723">
    <property type="term" value="F:RNA binding"/>
    <property type="evidence" value="ECO:0007669"/>
    <property type="project" value="TreeGrafter"/>
</dbReference>
<dbReference type="GO" id="GO:0003724">
    <property type="term" value="F:RNA helicase activity"/>
    <property type="evidence" value="ECO:0007669"/>
    <property type="project" value="UniProtKB-EC"/>
</dbReference>
<dbReference type="InterPro" id="IPR003593">
    <property type="entry name" value="AAA+_ATPase"/>
</dbReference>
<dbReference type="Proteomes" id="UP000030755">
    <property type="component" value="Unassembled WGS sequence"/>
</dbReference>
<feature type="domain" description="Helicase C-terminal" evidence="11">
    <location>
        <begin position="427"/>
        <end position="655"/>
    </location>
</feature>
<evidence type="ECO:0000313" key="12">
    <source>
        <dbReference type="EMBL" id="EPZ30997.1"/>
    </source>
</evidence>
<dbReference type="Gene3D" id="3.40.50.300">
    <property type="entry name" value="P-loop containing nucleotide triphosphate hydrolases"/>
    <property type="match status" value="2"/>
</dbReference>
<dbReference type="EMBL" id="ML004906">
    <property type="protein sequence ID" value="RKP22176.1"/>
    <property type="molecule type" value="Genomic_DNA"/>
</dbReference>
<dbReference type="OMA" id="EAIHNNS"/>
<dbReference type="FunFam" id="3.40.50.300:FF:000637">
    <property type="entry name" value="ATP-dependent RNA helicase DHX37/DHR1"/>
    <property type="match status" value="1"/>
</dbReference>
<evidence type="ECO:0000259" key="10">
    <source>
        <dbReference type="PROSITE" id="PS51192"/>
    </source>
</evidence>
<evidence type="ECO:0000256" key="7">
    <source>
        <dbReference type="ARBA" id="ARBA00047984"/>
    </source>
</evidence>
<evidence type="ECO:0000256" key="5">
    <source>
        <dbReference type="ARBA" id="ARBA00022806"/>
    </source>
</evidence>
<dbReference type="Gene3D" id="1.20.120.1080">
    <property type="match status" value="1"/>
</dbReference>
<dbReference type="InterPro" id="IPR011545">
    <property type="entry name" value="DEAD/DEAH_box_helicase_dom"/>
</dbReference>
<organism evidence="12 14">
    <name type="scientific">Rozella allomycis (strain CSF55)</name>
    <dbReference type="NCBI Taxonomy" id="988480"/>
    <lineage>
        <taxon>Eukaryota</taxon>
        <taxon>Fungi</taxon>
        <taxon>Fungi incertae sedis</taxon>
        <taxon>Cryptomycota</taxon>
        <taxon>Cryptomycota incertae sedis</taxon>
        <taxon>Rozella</taxon>
    </lineage>
</organism>
<dbReference type="InterPro" id="IPR027417">
    <property type="entry name" value="P-loop_NTPase"/>
</dbReference>
<reference evidence="13" key="3">
    <citation type="submission" date="2018-08" db="EMBL/GenBank/DDBJ databases">
        <title>Leveraging single-cell genomics to expand the Fungal Tree of Life.</title>
        <authorList>
            <consortium name="DOE Joint Genome Institute"/>
            <person name="Ahrendt S.R."/>
            <person name="Quandt C.A."/>
            <person name="Ciobanu D."/>
            <person name="Clum A."/>
            <person name="Salamov A."/>
            <person name="Andreopoulos B."/>
            <person name="Cheng J.-F."/>
            <person name="Woyke T."/>
            <person name="Pelin A."/>
            <person name="Henrissat B."/>
            <person name="Reynolds N."/>
            <person name="Benny G.L."/>
            <person name="Smith M.E."/>
            <person name="James T.Y."/>
            <person name="Grigoriev I.V."/>
        </authorList>
    </citation>
    <scope>NUCLEOTIDE SEQUENCE</scope>
    <source>
        <strain evidence="13">CSF55</strain>
    </source>
</reference>
<reference evidence="15" key="2">
    <citation type="journal article" date="2018" name="Nat. Microbiol.">
        <title>Leveraging single-cell genomics to expand the fungal tree of life.</title>
        <authorList>
            <person name="Ahrendt S.R."/>
            <person name="Quandt C.A."/>
            <person name="Ciobanu D."/>
            <person name="Clum A."/>
            <person name="Salamov A."/>
            <person name="Andreopoulos B."/>
            <person name="Cheng J.F."/>
            <person name="Woyke T."/>
            <person name="Pelin A."/>
            <person name="Henrissat B."/>
            <person name="Reynolds N.K."/>
            <person name="Benny G.L."/>
            <person name="Smith M.E."/>
            <person name="James T.Y."/>
            <person name="Grigoriev I.V."/>
        </authorList>
    </citation>
    <scope>NUCLEOTIDE SEQUENCE [LARGE SCALE GENOMIC DNA]</scope>
    <source>
        <strain evidence="15">CSF55</strain>
    </source>
</reference>
<dbReference type="GO" id="GO:1990904">
    <property type="term" value="C:ribonucleoprotein complex"/>
    <property type="evidence" value="ECO:0007669"/>
    <property type="project" value="UniProtKB-ARBA"/>
</dbReference>
<dbReference type="GO" id="GO:0000462">
    <property type="term" value="P:maturation of SSU-rRNA from tricistronic rRNA transcript (SSU-rRNA, 5.8S rRNA, LSU-rRNA)"/>
    <property type="evidence" value="ECO:0007669"/>
    <property type="project" value="TreeGrafter"/>
</dbReference>
<keyword evidence="4 13" id="KW-0378">Hydrolase</keyword>
<evidence type="ECO:0000256" key="4">
    <source>
        <dbReference type="ARBA" id="ARBA00022801"/>
    </source>
</evidence>
<dbReference type="OrthoDB" id="10253254at2759"/>
<dbReference type="Pfam" id="PF21010">
    <property type="entry name" value="HA2_C"/>
    <property type="match status" value="1"/>
</dbReference>
<dbReference type="InterPro" id="IPR056371">
    <property type="entry name" value="DHX37-like_C"/>
</dbReference>
<dbReference type="InterPro" id="IPR001650">
    <property type="entry name" value="Helicase_C-like"/>
</dbReference>
<sequence>MGKKRVRYNEKGRQSKKGESKGEDSNVLIIDPSQPVEIEEPKMPEKMNPKKKKRLEKYIERKLKKEEKVLLMEKLSKSAFKSELLVSTKNLGHKVETKKEKLRRVLQEQRLGLPLTYEDTDLVKEKIVEDIDESSEEEEELSTNLELEEIMEKREMIEEKEKEEKIKSLELEKAKEEEERPKLIENTEINNRKAFYVPVNRSDDIRVARMKLPVVVEEQQIMESIYENDVVIICGETGSGKTTQVPQFLYEAGFGHPDSENPGIVGVTQPRRVAAVSMAQRVATELNLSSEYVSHQIRFDSSVSKKTVIKFMTDGVLLKEIAKDFMLSSYSVLIIDEAHERSLNSDIAIGLVSRIVKLRREKEINGIVRPLKIIIMSATLRVDDFANNPNLFTPSPPVIHIKSRQFPVTIHFNKKTPDDYLDEAFKKICQIHSKLPAGGILVFLTGQNEVHALCKKLKSRYPSNSNQLESKISKEKTLIAKREEIDAGSFELDEDPDEVIEQVDSPVDESKIEDDFYLENDTKEPLHVLPLYALLPTDEQLKVFKEPPPGHRLCVVATNVAETSLTIPGISYVVDSGKVKERVHDAKSKMQSFKVDWTSKASADQRSGRAGRVGPGHCYRLYHSAVFDNNFEKFSKPEIERMPIEGVVLQMKSMHIDNVVNFPFPSPPNSQILFEAEKLLMSLEALDTNNKSITYIGRMMSAFPISPRFAKMIILGMNNNVLQWIIPLVAALSVGDPFVRDLENGIVNEKDSQDSEEKREKRKKYFQTHQTFAGKHPDSDSLKLLSAFCASEYSSNIEDFCNTHFLRPKAIKEMKQLKAQLISIARVINPKFCEKMKFDKVQPPNDSQRSIIKQIIASGFIDQIAKLKPKMSHEKAFKYQTLLSKEDALIHPSSCLFNESPPEFVVYEELVQTSHVYIKGLTAISESIIPIVARSQCTFSKPLDTPEPFYNSEKDKMICYVKPSFGTVLWELTPTPIEFPECVEKYRYFLKNLLEGNIIKGFSKFTGILNSKPISLLRPWAQKKLVDLIVPVKNNKISTKKDLLEKWKSNPSFLLHGYLQWIPIEHQPVVKQEWTKLIKE</sequence>
<name>A0A075AQY8_ROZAC</name>
<feature type="compositionally biased region" description="Basic and acidic residues" evidence="9">
    <location>
        <begin position="39"/>
        <end position="48"/>
    </location>
</feature>
<dbReference type="Proteomes" id="UP000281549">
    <property type="component" value="Unassembled WGS sequence"/>
</dbReference>
<comment type="catalytic activity">
    <reaction evidence="7">
        <text>ATP + H2O = ADP + phosphate + H(+)</text>
        <dbReference type="Rhea" id="RHEA:13065"/>
        <dbReference type="ChEBI" id="CHEBI:15377"/>
        <dbReference type="ChEBI" id="CHEBI:15378"/>
        <dbReference type="ChEBI" id="CHEBI:30616"/>
        <dbReference type="ChEBI" id="CHEBI:43474"/>
        <dbReference type="ChEBI" id="CHEBI:456216"/>
        <dbReference type="EC" id="3.6.4.13"/>
    </reaction>
</comment>
<gene>
    <name evidence="12" type="ORF">O9G_001470</name>
    <name evidence="13" type="ORF">ROZALSC1DRAFT_26420</name>
</gene>
<evidence type="ECO:0000313" key="15">
    <source>
        <dbReference type="Proteomes" id="UP000281549"/>
    </source>
</evidence>
<dbReference type="InterPro" id="IPR002464">
    <property type="entry name" value="DNA/RNA_helicase_DEAH_CS"/>
</dbReference>
<evidence type="ECO:0000256" key="1">
    <source>
        <dbReference type="ARBA" id="ARBA00008792"/>
    </source>
</evidence>
<dbReference type="InterPro" id="IPR014001">
    <property type="entry name" value="Helicase_ATP-bd"/>
</dbReference>
<evidence type="ECO:0000256" key="2">
    <source>
        <dbReference type="ARBA" id="ARBA00012552"/>
    </source>
</evidence>
<keyword evidence="8" id="KW-0175">Coiled coil</keyword>
<dbReference type="SMART" id="SM00490">
    <property type="entry name" value="HELICc"/>
    <property type="match status" value="1"/>
</dbReference>
<keyword evidence="3" id="KW-0547">Nucleotide-binding</keyword>
<dbReference type="SMART" id="SM00847">
    <property type="entry name" value="HA2"/>
    <property type="match status" value="1"/>
</dbReference>
<dbReference type="HOGENOM" id="CLU_001832_0_0_1"/>
<protein>
    <recommendedName>
        <fullName evidence="2">RNA helicase</fullName>
        <ecNumber evidence="2">3.6.4.13</ecNumber>
    </recommendedName>
</protein>
<keyword evidence="14" id="KW-1185">Reference proteome</keyword>
<dbReference type="InterPro" id="IPR011709">
    <property type="entry name" value="DEAD-box_helicase_OB_fold"/>
</dbReference>
<dbReference type="PROSITE" id="PS51192">
    <property type="entry name" value="HELICASE_ATP_BIND_1"/>
    <property type="match status" value="1"/>
</dbReference>
<dbReference type="PANTHER" id="PTHR18934:SF99">
    <property type="entry name" value="ATP-DEPENDENT RNA HELICASE DHX37-RELATED"/>
    <property type="match status" value="1"/>
</dbReference>
<accession>A0A075AQY8</accession>
<evidence type="ECO:0000259" key="11">
    <source>
        <dbReference type="PROSITE" id="PS51194"/>
    </source>
</evidence>
<feature type="coiled-coil region" evidence="8">
    <location>
        <begin position="124"/>
        <end position="186"/>
    </location>
</feature>
<dbReference type="GO" id="GO:0016787">
    <property type="term" value="F:hydrolase activity"/>
    <property type="evidence" value="ECO:0007669"/>
    <property type="project" value="UniProtKB-KW"/>
</dbReference>
<feature type="region of interest" description="Disordered" evidence="9">
    <location>
        <begin position="1"/>
        <end position="53"/>
    </location>
</feature>
<dbReference type="CDD" id="cd18791">
    <property type="entry name" value="SF2_C_RHA"/>
    <property type="match status" value="1"/>
</dbReference>
<evidence type="ECO:0000256" key="6">
    <source>
        <dbReference type="ARBA" id="ARBA00022840"/>
    </source>
</evidence>
<dbReference type="Pfam" id="PF00270">
    <property type="entry name" value="DEAD"/>
    <property type="match status" value="1"/>
</dbReference>
<feature type="domain" description="Helicase ATP-binding" evidence="10">
    <location>
        <begin position="222"/>
        <end position="398"/>
    </location>
</feature>
<dbReference type="GO" id="GO:0005524">
    <property type="term" value="F:ATP binding"/>
    <property type="evidence" value="ECO:0007669"/>
    <property type="project" value="UniProtKB-KW"/>
</dbReference>
<dbReference type="SMART" id="SM00487">
    <property type="entry name" value="DEXDc"/>
    <property type="match status" value="1"/>
</dbReference>
<proteinExistence type="inferred from homology"/>
<dbReference type="PROSITE" id="PS00690">
    <property type="entry name" value="DEAH_ATP_HELICASE"/>
    <property type="match status" value="1"/>
</dbReference>
<dbReference type="AlphaFoldDB" id="A0A075AQY8"/>
<keyword evidence="6" id="KW-0067">ATP-binding</keyword>
<feature type="compositionally biased region" description="Basic and acidic residues" evidence="9">
    <location>
        <begin position="7"/>
        <end position="24"/>
    </location>
</feature>
<dbReference type="SUPFAM" id="SSF52540">
    <property type="entry name" value="P-loop containing nucleoside triphosphate hydrolases"/>
    <property type="match status" value="1"/>
</dbReference>
<evidence type="ECO:0000256" key="9">
    <source>
        <dbReference type="SAM" id="MobiDB-lite"/>
    </source>
</evidence>
<evidence type="ECO:0000256" key="3">
    <source>
        <dbReference type="ARBA" id="ARBA00022741"/>
    </source>
</evidence>
<dbReference type="EMBL" id="KE561324">
    <property type="protein sequence ID" value="EPZ30997.1"/>
    <property type="molecule type" value="Genomic_DNA"/>
</dbReference>
<comment type="similarity">
    <text evidence="1">Belongs to the DEAD box helicase family. DEAH subfamily.</text>
</comment>
<evidence type="ECO:0000313" key="13">
    <source>
        <dbReference type="EMBL" id="RKP22176.1"/>
    </source>
</evidence>
<dbReference type="InterPro" id="IPR007502">
    <property type="entry name" value="Helicase-assoc_dom"/>
</dbReference>
<dbReference type="CDD" id="cd17982">
    <property type="entry name" value="DEXHc_DHX37"/>
    <property type="match status" value="1"/>
</dbReference>
<evidence type="ECO:0000256" key="8">
    <source>
        <dbReference type="SAM" id="Coils"/>
    </source>
</evidence>
<keyword evidence="5 12" id="KW-0347">Helicase</keyword>